<reference evidence="1 2" key="1">
    <citation type="journal article" date="2021" name="Nat. Commun.">
        <title>Isolation of a member of the candidate phylum Atribacteria reveals a unique cell membrane structure.</title>
        <authorList>
            <person name="Taiki K."/>
            <person name="Nobu M.K."/>
            <person name="Kusada H."/>
            <person name="Meng X.-Y."/>
            <person name="Hosoki N."/>
            <person name="Uematsu K."/>
            <person name="Yoshioka H."/>
            <person name="Kamagata Y."/>
            <person name="Tamaki H."/>
        </authorList>
    </citation>
    <scope>NUCLEOTIDE SEQUENCE [LARGE SCALE GENOMIC DNA]</scope>
    <source>
        <strain evidence="1 2">RT761</strain>
    </source>
</reference>
<protein>
    <submittedName>
        <fullName evidence="1">Uncharacterized protein</fullName>
    </submittedName>
</protein>
<proteinExistence type="predicted"/>
<accession>A0A7T1AL80</accession>
<gene>
    <name evidence="1" type="ORF">RT761_01185</name>
</gene>
<dbReference type="AlphaFoldDB" id="A0A7T1AL80"/>
<dbReference type="KEGG" id="alam:RT761_01185"/>
<dbReference type="Proteomes" id="UP000594463">
    <property type="component" value="Chromosome"/>
</dbReference>
<dbReference type="EMBL" id="CP065383">
    <property type="protein sequence ID" value="QPM67971.1"/>
    <property type="molecule type" value="Genomic_DNA"/>
</dbReference>
<organism evidence="1 2">
    <name type="scientific">Atribacter laminatus</name>
    <dbReference type="NCBI Taxonomy" id="2847778"/>
    <lineage>
        <taxon>Bacteria</taxon>
        <taxon>Pseudomonadati</taxon>
        <taxon>Atribacterota</taxon>
        <taxon>Atribacteria</taxon>
        <taxon>Atribacterales</taxon>
        <taxon>Atribacteraceae</taxon>
        <taxon>Atribacter</taxon>
    </lineage>
</organism>
<keyword evidence="2" id="KW-1185">Reference proteome</keyword>
<name>A0A7T1AL80_ATRLM</name>
<evidence type="ECO:0000313" key="1">
    <source>
        <dbReference type="EMBL" id="QPM67971.1"/>
    </source>
</evidence>
<sequence length="164" mass="18777">MPLIGHPEPSLCEGVRISNTLKDEIATSHKTLLAMTEQEKTQIPLTPFAKGGNDSWVSIFTINWCCKSSMRVDPENNRTFFKVILLKQLTRISFWAFALILAFSHQGRRIYEFFCSFFPRPFVGEGQGEGATHLHPHLELPRAMDLYLKTFSTYKEKGVICLCY</sequence>
<evidence type="ECO:0000313" key="2">
    <source>
        <dbReference type="Proteomes" id="UP000594463"/>
    </source>
</evidence>